<dbReference type="CDD" id="cd07247">
    <property type="entry name" value="SgaA_N_like"/>
    <property type="match status" value="2"/>
</dbReference>
<proteinExistence type="predicted"/>
<dbReference type="Proteomes" id="UP000002168">
    <property type="component" value="Chromosome"/>
</dbReference>
<keyword evidence="2" id="KW-0223">Dioxygenase</keyword>
<dbReference type="InterPro" id="IPR004360">
    <property type="entry name" value="Glyas_Fos-R_dOase_dom"/>
</dbReference>
<keyword evidence="2" id="KW-0560">Oxidoreductase</keyword>
<sequence length="264" mass="28971">MKVNQYVHGQPCWIELASRDAHAGKQFYSTLFDWKVQDMPIPNGVYSMLALEVEGECSDIGAAYQMPETMSEQGAPTTWTVYFAVDNVDATVAAVISNGGNLELGPHDVGTAGRMALLSDPEGARFAIWQAGDHIGAKRHGENGSLCWVELASRDGQDAKTFYSSSLGWDSRQDPMPDFTYTEWLVEDVPFGGMMEMTEEWGEMPAHWMLYFAVEDCDKTAEMATSLGGQICVPPTNIPEVGRFSVISDPQGGFFSVITLNSVE</sequence>
<dbReference type="PANTHER" id="PTHR33993">
    <property type="entry name" value="GLYOXALASE-RELATED"/>
    <property type="match status" value="1"/>
</dbReference>
<dbReference type="eggNOG" id="COG3324">
    <property type="taxonomic scope" value="Bacteria"/>
</dbReference>
<accession>B1KM76</accession>
<dbReference type="GO" id="GO:0051213">
    <property type="term" value="F:dioxygenase activity"/>
    <property type="evidence" value="ECO:0007669"/>
    <property type="project" value="UniProtKB-KW"/>
</dbReference>
<gene>
    <name evidence="2" type="ordered locus">Swoo_0188</name>
</gene>
<evidence type="ECO:0000313" key="2">
    <source>
        <dbReference type="EMBL" id="ACA84489.1"/>
    </source>
</evidence>
<dbReference type="PANTHER" id="PTHR33993:SF14">
    <property type="entry name" value="GB|AAF24581.1"/>
    <property type="match status" value="1"/>
</dbReference>
<dbReference type="AlphaFoldDB" id="B1KM76"/>
<dbReference type="STRING" id="392500.Swoo_0188"/>
<dbReference type="InterPro" id="IPR029068">
    <property type="entry name" value="Glyas_Bleomycin-R_OHBP_Dase"/>
</dbReference>
<feature type="domain" description="VOC" evidence="1">
    <location>
        <begin position="10"/>
        <end position="131"/>
    </location>
</feature>
<dbReference type="InterPro" id="IPR037523">
    <property type="entry name" value="VOC_core"/>
</dbReference>
<reference evidence="2 3" key="1">
    <citation type="submission" date="2008-02" db="EMBL/GenBank/DDBJ databases">
        <title>Complete sequence of Shewanella woodyi ATCC 51908.</title>
        <authorList>
            <consortium name="US DOE Joint Genome Institute"/>
            <person name="Copeland A."/>
            <person name="Lucas S."/>
            <person name="Lapidus A."/>
            <person name="Glavina del Rio T."/>
            <person name="Dalin E."/>
            <person name="Tice H."/>
            <person name="Bruce D."/>
            <person name="Goodwin L."/>
            <person name="Pitluck S."/>
            <person name="Sims D."/>
            <person name="Brettin T."/>
            <person name="Detter J.C."/>
            <person name="Han C."/>
            <person name="Kuske C.R."/>
            <person name="Schmutz J."/>
            <person name="Larimer F."/>
            <person name="Land M."/>
            <person name="Hauser L."/>
            <person name="Kyrpides N."/>
            <person name="Lykidis A."/>
            <person name="Zhao J.-S."/>
            <person name="Richardson P."/>
        </authorList>
    </citation>
    <scope>NUCLEOTIDE SEQUENCE [LARGE SCALE GENOMIC DNA]</scope>
    <source>
        <strain evidence="3">ATCC 51908 / MS32</strain>
    </source>
</reference>
<dbReference type="RefSeq" id="WP_012322838.1">
    <property type="nucleotide sequence ID" value="NC_010506.1"/>
</dbReference>
<dbReference type="HOGENOM" id="CLU_069623_2_0_6"/>
<feature type="domain" description="VOC" evidence="1">
    <location>
        <begin position="145"/>
        <end position="260"/>
    </location>
</feature>
<evidence type="ECO:0000259" key="1">
    <source>
        <dbReference type="PROSITE" id="PS51819"/>
    </source>
</evidence>
<dbReference type="InterPro" id="IPR052164">
    <property type="entry name" value="Anthracycline_SecMetBiosynth"/>
</dbReference>
<dbReference type="SUPFAM" id="SSF54593">
    <property type="entry name" value="Glyoxalase/Bleomycin resistance protein/Dihydroxybiphenyl dioxygenase"/>
    <property type="match status" value="2"/>
</dbReference>
<dbReference type="KEGG" id="swd:Swoo_0188"/>
<name>B1KM76_SHEWM</name>
<dbReference type="Gene3D" id="3.10.180.10">
    <property type="entry name" value="2,3-Dihydroxybiphenyl 1,2-Dioxygenase, domain 1"/>
    <property type="match status" value="2"/>
</dbReference>
<protein>
    <submittedName>
        <fullName evidence="2">Glyoxalase/bleomycin resistance protein/dioxygenase</fullName>
    </submittedName>
</protein>
<keyword evidence="3" id="KW-1185">Reference proteome</keyword>
<organism evidence="2 3">
    <name type="scientific">Shewanella woodyi (strain ATCC 51908 / MS32)</name>
    <dbReference type="NCBI Taxonomy" id="392500"/>
    <lineage>
        <taxon>Bacteria</taxon>
        <taxon>Pseudomonadati</taxon>
        <taxon>Pseudomonadota</taxon>
        <taxon>Gammaproteobacteria</taxon>
        <taxon>Alteromonadales</taxon>
        <taxon>Shewanellaceae</taxon>
        <taxon>Shewanella</taxon>
    </lineage>
</organism>
<evidence type="ECO:0000313" key="3">
    <source>
        <dbReference type="Proteomes" id="UP000002168"/>
    </source>
</evidence>
<dbReference type="PROSITE" id="PS51819">
    <property type="entry name" value="VOC"/>
    <property type="match status" value="2"/>
</dbReference>
<dbReference type="EMBL" id="CP000961">
    <property type="protein sequence ID" value="ACA84489.1"/>
    <property type="molecule type" value="Genomic_DNA"/>
</dbReference>
<dbReference type="Pfam" id="PF00903">
    <property type="entry name" value="Glyoxalase"/>
    <property type="match status" value="2"/>
</dbReference>